<dbReference type="InterPro" id="IPR020103">
    <property type="entry name" value="PsdUridine_synth_cat_dom_sf"/>
</dbReference>
<comment type="subunit">
    <text evidence="4">Homodimer.</text>
</comment>
<dbReference type="Pfam" id="PF01416">
    <property type="entry name" value="PseudoU_synth_1"/>
    <property type="match status" value="2"/>
</dbReference>
<keyword evidence="9" id="KW-1185">Reference proteome</keyword>
<reference evidence="8" key="1">
    <citation type="submission" date="2020-08" db="EMBL/GenBank/DDBJ databases">
        <title>Genomic Encyclopedia of Type Strains, Phase IV (KMG-V): Genome sequencing to study the core and pangenomes of soil and plant-associated prokaryotes.</title>
        <authorList>
            <person name="Whitman W."/>
        </authorList>
    </citation>
    <scope>NUCLEOTIDE SEQUENCE [LARGE SCALE GENOMIC DNA]</scope>
    <source>
        <strain evidence="8">M8UP27</strain>
    </source>
</reference>
<gene>
    <name evidence="4" type="primary">truA</name>
    <name evidence="8" type="ORF">HDF09_000398</name>
</gene>
<dbReference type="EC" id="5.4.99.12" evidence="4"/>
<comment type="function">
    <text evidence="4">Formation of pseudouridine at positions 38, 39 and 40 in the anticodon stem and loop of transfer RNAs.</text>
</comment>
<dbReference type="PANTHER" id="PTHR11142:SF0">
    <property type="entry name" value="TRNA PSEUDOURIDINE SYNTHASE-LIKE 1"/>
    <property type="match status" value="1"/>
</dbReference>
<feature type="compositionally biased region" description="Low complexity" evidence="6">
    <location>
        <begin position="248"/>
        <end position="263"/>
    </location>
</feature>
<comment type="caution">
    <text evidence="8">The sequence shown here is derived from an EMBL/GenBank/DDBJ whole genome shotgun (WGS) entry which is preliminary data.</text>
</comment>
<comment type="similarity">
    <text evidence="1 4 5">Belongs to the tRNA pseudouridine synthase TruA family.</text>
</comment>
<evidence type="ECO:0000256" key="2">
    <source>
        <dbReference type="ARBA" id="ARBA00022694"/>
    </source>
</evidence>
<dbReference type="InterPro" id="IPR001406">
    <property type="entry name" value="PsdUridine_synth_TruA"/>
</dbReference>
<comment type="catalytic activity">
    <reaction evidence="4 5">
        <text>uridine(38/39/40) in tRNA = pseudouridine(38/39/40) in tRNA</text>
        <dbReference type="Rhea" id="RHEA:22376"/>
        <dbReference type="Rhea" id="RHEA-COMP:10085"/>
        <dbReference type="Rhea" id="RHEA-COMP:10087"/>
        <dbReference type="ChEBI" id="CHEBI:65314"/>
        <dbReference type="ChEBI" id="CHEBI:65315"/>
        <dbReference type="EC" id="5.4.99.12"/>
    </reaction>
</comment>
<dbReference type="AlphaFoldDB" id="A0A7W8MPR4"/>
<dbReference type="Proteomes" id="UP000568106">
    <property type="component" value="Unassembled WGS sequence"/>
</dbReference>
<evidence type="ECO:0000256" key="4">
    <source>
        <dbReference type="HAMAP-Rule" id="MF_00171"/>
    </source>
</evidence>
<dbReference type="InterPro" id="IPR020097">
    <property type="entry name" value="PsdUridine_synth_TruA_a/b_dom"/>
</dbReference>
<feature type="compositionally biased region" description="Basic and acidic residues" evidence="6">
    <location>
        <begin position="235"/>
        <end position="247"/>
    </location>
</feature>
<dbReference type="InterPro" id="IPR020095">
    <property type="entry name" value="PsdUridine_synth_TruA_C"/>
</dbReference>
<evidence type="ECO:0000256" key="6">
    <source>
        <dbReference type="SAM" id="MobiDB-lite"/>
    </source>
</evidence>
<dbReference type="Gene3D" id="3.30.70.660">
    <property type="entry name" value="Pseudouridine synthase I, catalytic domain, C-terminal subdomain"/>
    <property type="match status" value="2"/>
</dbReference>
<feature type="domain" description="Pseudouridine synthase I TruA alpha/beta" evidence="7">
    <location>
        <begin position="270"/>
        <end position="350"/>
    </location>
</feature>
<evidence type="ECO:0000313" key="9">
    <source>
        <dbReference type="Proteomes" id="UP000568106"/>
    </source>
</evidence>
<dbReference type="HAMAP" id="MF_00171">
    <property type="entry name" value="TruA"/>
    <property type="match status" value="1"/>
</dbReference>
<organism evidence="8 9">
    <name type="scientific">Tunturiibacter empetritectus</name>
    <dbReference type="NCBI Taxonomy" id="3069691"/>
    <lineage>
        <taxon>Bacteria</taxon>
        <taxon>Pseudomonadati</taxon>
        <taxon>Acidobacteriota</taxon>
        <taxon>Terriglobia</taxon>
        <taxon>Terriglobales</taxon>
        <taxon>Acidobacteriaceae</taxon>
        <taxon>Tunturiibacter</taxon>
    </lineage>
</organism>
<proteinExistence type="inferred from homology"/>
<dbReference type="GO" id="GO:0160147">
    <property type="term" value="F:tRNA pseudouridine(38-40) synthase activity"/>
    <property type="evidence" value="ECO:0007669"/>
    <property type="project" value="UniProtKB-EC"/>
</dbReference>
<accession>A0A7W8MPR4</accession>
<evidence type="ECO:0000313" key="8">
    <source>
        <dbReference type="EMBL" id="MBB5315748.1"/>
    </source>
</evidence>
<evidence type="ECO:0000256" key="1">
    <source>
        <dbReference type="ARBA" id="ARBA00009375"/>
    </source>
</evidence>
<evidence type="ECO:0000256" key="5">
    <source>
        <dbReference type="RuleBase" id="RU003792"/>
    </source>
</evidence>
<comment type="caution">
    <text evidence="4">Lacks conserved residue(s) required for the propagation of feature annotation.</text>
</comment>
<sequence>MPHWKTILTYDGTPYNGWQIQPSLPTVQGTLAQAIHRVTGETVLPQGSGRTDTGVHALAQVATFSLSVPIPAANLHRALNRALPPSIRILSVEVVSEDFHARHSARRKTYEYRILPCGSHSHSDSHSHSHSEERICPPMLAPYVWACPLPLELAPLQQAAAHILGTHDFTSFAATDPDLTTRTATIDSPESPNQISVTSKKSAIAQDNVISTEAAHSLIVSSAVDCSHRPQLQRTDSRRGIRQDPPHSAHTTTNPTPAHNATSQNRIIPTDNTRTIFHSAWHQQEDLLIYRVTGSGFLHHMVRNLVGTFVEAAANRLSPDAIPKILAARNRAAAGPTAPARGLFLVEVLYTDAEADS</sequence>
<feature type="region of interest" description="Disordered" evidence="6">
    <location>
        <begin position="228"/>
        <end position="266"/>
    </location>
</feature>
<dbReference type="GO" id="GO:0031119">
    <property type="term" value="P:tRNA pseudouridine synthesis"/>
    <property type="evidence" value="ECO:0007669"/>
    <property type="project" value="UniProtKB-UniRule"/>
</dbReference>
<dbReference type="InterPro" id="IPR020094">
    <property type="entry name" value="TruA/RsuA/RluB/E/F_N"/>
</dbReference>
<evidence type="ECO:0000256" key="3">
    <source>
        <dbReference type="ARBA" id="ARBA00023235"/>
    </source>
</evidence>
<dbReference type="EMBL" id="JACHDY010000001">
    <property type="protein sequence ID" value="MBB5315748.1"/>
    <property type="molecule type" value="Genomic_DNA"/>
</dbReference>
<dbReference type="Gene3D" id="3.30.70.580">
    <property type="entry name" value="Pseudouridine synthase I, catalytic domain, N-terminal subdomain"/>
    <property type="match status" value="1"/>
</dbReference>
<evidence type="ECO:0000259" key="7">
    <source>
        <dbReference type="Pfam" id="PF01416"/>
    </source>
</evidence>
<feature type="active site" description="Nucleophile" evidence="4">
    <location>
        <position position="52"/>
    </location>
</feature>
<dbReference type="CDD" id="cd02570">
    <property type="entry name" value="PseudoU_synth_EcTruA"/>
    <property type="match status" value="1"/>
</dbReference>
<name>A0A7W8MPR4_9BACT</name>
<protein>
    <recommendedName>
        <fullName evidence="4">tRNA pseudouridine synthase A</fullName>
        <ecNumber evidence="4">5.4.99.12</ecNumber>
    </recommendedName>
    <alternativeName>
        <fullName evidence="4">tRNA pseudouridine(38-40) synthase</fullName>
    </alternativeName>
    <alternativeName>
        <fullName evidence="4">tRNA pseudouridylate synthase I</fullName>
    </alternativeName>
    <alternativeName>
        <fullName evidence="4">tRNA-uridine isomerase I</fullName>
    </alternativeName>
</protein>
<dbReference type="GO" id="GO:0003723">
    <property type="term" value="F:RNA binding"/>
    <property type="evidence" value="ECO:0007669"/>
    <property type="project" value="InterPro"/>
</dbReference>
<feature type="domain" description="Pseudouridine synthase I TruA alpha/beta" evidence="7">
    <location>
        <begin position="9"/>
        <end position="102"/>
    </location>
</feature>
<feature type="binding site" evidence="4">
    <location>
        <position position="110"/>
    </location>
    <ligand>
        <name>substrate</name>
    </ligand>
</feature>
<dbReference type="PANTHER" id="PTHR11142">
    <property type="entry name" value="PSEUDOURIDYLATE SYNTHASE"/>
    <property type="match status" value="1"/>
</dbReference>
<keyword evidence="2 4" id="KW-0819">tRNA processing</keyword>
<dbReference type="FunFam" id="3.30.70.580:FF:000001">
    <property type="entry name" value="tRNA pseudouridine synthase A"/>
    <property type="match status" value="1"/>
</dbReference>
<dbReference type="SUPFAM" id="SSF55120">
    <property type="entry name" value="Pseudouridine synthase"/>
    <property type="match status" value="2"/>
</dbReference>
<keyword evidence="3 4" id="KW-0413">Isomerase</keyword>